<dbReference type="GO" id="GO:0048791">
    <property type="term" value="P:calcium ion-regulated exocytosis of neurotransmitter"/>
    <property type="evidence" value="ECO:0007669"/>
    <property type="project" value="TreeGrafter"/>
</dbReference>
<dbReference type="AlphaFoldDB" id="A0A9Q0ENX7"/>
<dbReference type="OrthoDB" id="420032at2759"/>
<dbReference type="GO" id="GO:0050806">
    <property type="term" value="P:positive regulation of synaptic transmission"/>
    <property type="evidence" value="ECO:0007669"/>
    <property type="project" value="TreeGrafter"/>
</dbReference>
<dbReference type="PANTHER" id="PTHR12157:SF21">
    <property type="entry name" value="RAB3 INTERACTING MOLECULE, ISOFORM F"/>
    <property type="match status" value="1"/>
</dbReference>
<reference evidence="1" key="1">
    <citation type="submission" date="2022-07" db="EMBL/GenBank/DDBJ databases">
        <title>Chromosome-level genome of Muraenolepis orangiensis.</title>
        <authorList>
            <person name="Kim J."/>
        </authorList>
    </citation>
    <scope>NUCLEOTIDE SEQUENCE</scope>
    <source>
        <strain evidence="1">KU_S4_2022</strain>
        <tissue evidence="1">Muscle</tissue>
    </source>
</reference>
<accession>A0A9Q0ENX7</accession>
<dbReference type="InterPro" id="IPR039032">
    <property type="entry name" value="Rim-like"/>
</dbReference>
<dbReference type="GO" id="GO:0042391">
    <property type="term" value="P:regulation of membrane potential"/>
    <property type="evidence" value="ECO:0007669"/>
    <property type="project" value="TreeGrafter"/>
</dbReference>
<evidence type="ECO:0000313" key="1">
    <source>
        <dbReference type="EMBL" id="KAJ3610709.1"/>
    </source>
</evidence>
<protein>
    <submittedName>
        <fullName evidence="1">Uncharacterized protein</fullName>
    </submittedName>
</protein>
<gene>
    <name evidence="1" type="ORF">NHX12_022801</name>
</gene>
<sequence length="174" mass="19060">MWLGADSKFSDFLDGLGPGQLVGRQTLATPAMVYWAWKANVESAVQMEKWDGTILDINASIRVLAKKKTKIARKTLEPLYQQVLLFEESPRGKVLQTCREPPGKTSQKVLTPNDPQAQPGGAWGPWVLANPSLCDGGRNRKSRSVLCGAVSSSLLHRLCVASDKRARIDGVFDP</sequence>
<comment type="caution">
    <text evidence="1">The sequence shown here is derived from an EMBL/GenBank/DDBJ whole genome shotgun (WGS) entry which is preliminary data.</text>
</comment>
<dbReference type="PANTHER" id="PTHR12157">
    <property type="entry name" value="REGULATING SYNAPTIC MEMBRANE EXOCYTOSIS PROTEIN"/>
    <property type="match status" value="1"/>
</dbReference>
<dbReference type="EMBL" id="JANIIK010000038">
    <property type="protein sequence ID" value="KAJ3610709.1"/>
    <property type="molecule type" value="Genomic_DNA"/>
</dbReference>
<proteinExistence type="predicted"/>
<dbReference type="GO" id="GO:0048167">
    <property type="term" value="P:regulation of synaptic plasticity"/>
    <property type="evidence" value="ECO:0007669"/>
    <property type="project" value="TreeGrafter"/>
</dbReference>
<dbReference type="Proteomes" id="UP001148018">
    <property type="component" value="Unassembled WGS sequence"/>
</dbReference>
<evidence type="ECO:0000313" key="2">
    <source>
        <dbReference type="Proteomes" id="UP001148018"/>
    </source>
</evidence>
<dbReference type="GO" id="GO:0044325">
    <property type="term" value="F:transmembrane transporter binding"/>
    <property type="evidence" value="ECO:0007669"/>
    <property type="project" value="TreeGrafter"/>
</dbReference>
<dbReference type="GO" id="GO:0031267">
    <property type="term" value="F:small GTPase binding"/>
    <property type="evidence" value="ECO:0007669"/>
    <property type="project" value="InterPro"/>
</dbReference>
<dbReference type="GO" id="GO:0048788">
    <property type="term" value="C:cytoskeleton of presynaptic active zone"/>
    <property type="evidence" value="ECO:0007669"/>
    <property type="project" value="TreeGrafter"/>
</dbReference>
<keyword evidence="2" id="KW-1185">Reference proteome</keyword>
<dbReference type="GO" id="GO:0042734">
    <property type="term" value="C:presynaptic membrane"/>
    <property type="evidence" value="ECO:0007669"/>
    <property type="project" value="TreeGrafter"/>
</dbReference>
<organism evidence="1 2">
    <name type="scientific">Muraenolepis orangiensis</name>
    <name type="common">Patagonian moray cod</name>
    <dbReference type="NCBI Taxonomy" id="630683"/>
    <lineage>
        <taxon>Eukaryota</taxon>
        <taxon>Metazoa</taxon>
        <taxon>Chordata</taxon>
        <taxon>Craniata</taxon>
        <taxon>Vertebrata</taxon>
        <taxon>Euteleostomi</taxon>
        <taxon>Actinopterygii</taxon>
        <taxon>Neopterygii</taxon>
        <taxon>Teleostei</taxon>
        <taxon>Neoteleostei</taxon>
        <taxon>Acanthomorphata</taxon>
        <taxon>Zeiogadaria</taxon>
        <taxon>Gadariae</taxon>
        <taxon>Gadiformes</taxon>
        <taxon>Muraenolepidoidei</taxon>
        <taxon>Muraenolepididae</taxon>
        <taxon>Muraenolepis</taxon>
    </lineage>
</organism>
<name>A0A9Q0ENX7_9TELE</name>